<organism evidence="1 2">
    <name type="scientific">Neptunitalea chrysea</name>
    <dbReference type="NCBI Taxonomy" id="1647581"/>
    <lineage>
        <taxon>Bacteria</taxon>
        <taxon>Pseudomonadati</taxon>
        <taxon>Bacteroidota</taxon>
        <taxon>Flavobacteriia</taxon>
        <taxon>Flavobacteriales</taxon>
        <taxon>Flavobacteriaceae</taxon>
        <taxon>Neptunitalea</taxon>
    </lineage>
</organism>
<dbReference type="EMBL" id="BRVP01000004">
    <property type="protein sequence ID" value="GLB51719.1"/>
    <property type="molecule type" value="Genomic_DNA"/>
</dbReference>
<reference evidence="1" key="1">
    <citation type="submission" date="2022-07" db="EMBL/GenBank/DDBJ databases">
        <title>Taxonomy of Novel Oxalotrophic and Methylotrophic Bacteria.</title>
        <authorList>
            <person name="Sahin N."/>
            <person name="Tani A."/>
        </authorList>
    </citation>
    <scope>NUCLEOTIDE SEQUENCE</scope>
    <source>
        <strain evidence="1">AM327</strain>
    </source>
</reference>
<dbReference type="Proteomes" id="UP001143545">
    <property type="component" value="Unassembled WGS sequence"/>
</dbReference>
<comment type="caution">
    <text evidence="1">The sequence shown here is derived from an EMBL/GenBank/DDBJ whole genome shotgun (WGS) entry which is preliminary data.</text>
</comment>
<protein>
    <recommendedName>
        <fullName evidence="3">Phage virion morphogenesis protein</fullName>
    </recommendedName>
</protein>
<dbReference type="RefSeq" id="WP_281752546.1">
    <property type="nucleotide sequence ID" value="NZ_BRVP01000004.1"/>
</dbReference>
<keyword evidence="2" id="KW-1185">Reference proteome</keyword>
<evidence type="ECO:0008006" key="3">
    <source>
        <dbReference type="Google" id="ProtNLM"/>
    </source>
</evidence>
<proteinExistence type="predicted"/>
<dbReference type="Pfam" id="PF05069">
    <property type="entry name" value="Phage_tail_S"/>
    <property type="match status" value="1"/>
</dbReference>
<dbReference type="InterPro" id="IPR006522">
    <property type="entry name" value="Phage_virion_morphogenesis"/>
</dbReference>
<name>A0A9W6B5L6_9FLAO</name>
<gene>
    <name evidence="1" type="ORF">NBRC110019_07580</name>
</gene>
<evidence type="ECO:0000313" key="1">
    <source>
        <dbReference type="EMBL" id="GLB51719.1"/>
    </source>
</evidence>
<sequence length="162" mass="19234">MSKLQIPDFLGIATQLKKDTRLYARRYCLQWFDDSFKNQGFTDAAFEAWPKRDPDKDPGRAILTDTTFLRRSLAVLNEDATSMQFGTHVPYAAVHNDGLRVRTVQNVRGFHRNRKGKREQVKPHTRRRDTKYKQRKFIGESKQMMDNLDQWLLNEIEKRFKQ</sequence>
<dbReference type="AlphaFoldDB" id="A0A9W6B5L6"/>
<accession>A0A9W6B5L6</accession>
<evidence type="ECO:0000313" key="2">
    <source>
        <dbReference type="Proteomes" id="UP001143545"/>
    </source>
</evidence>